<accession>A0A5E4WWV5</accession>
<sequence length="144" mass="15428">MDALENGAISAQDSILEVKGDGAQWVEIEGVVSYQGFDGKASELDATNLRSKAKEVRPGLQDFGNFTMEMNRNFTDPGQLALIAAKKSRKKCAFRLTYPAGNTDTFDAYVMSFPTNGGVDQIMKVSVTLRVTGEVISADAPVGG</sequence>
<evidence type="ECO:0000259" key="1">
    <source>
        <dbReference type="Pfam" id="PF16461"/>
    </source>
</evidence>
<dbReference type="Proteomes" id="UP000366945">
    <property type="component" value="Unassembled WGS sequence"/>
</dbReference>
<gene>
    <name evidence="2" type="ORF">PPN31114_03513</name>
</gene>
<feature type="domain" description="Lambda phage tail tube protein N-terminal" evidence="1">
    <location>
        <begin position="23"/>
        <end position="134"/>
    </location>
</feature>
<dbReference type="GeneID" id="300405522"/>
<dbReference type="RefSeq" id="WP_150680761.1">
    <property type="nucleotide sequence ID" value="NZ_CABPSK010000003.1"/>
</dbReference>
<dbReference type="OrthoDB" id="9025082at2"/>
<dbReference type="Pfam" id="PF16461">
    <property type="entry name" value="Phage_TTP_12"/>
    <property type="match status" value="1"/>
</dbReference>
<keyword evidence="3" id="KW-1185">Reference proteome</keyword>
<name>A0A5E4WWV5_9BURK</name>
<evidence type="ECO:0000313" key="2">
    <source>
        <dbReference type="EMBL" id="VVE28200.1"/>
    </source>
</evidence>
<proteinExistence type="predicted"/>
<protein>
    <submittedName>
        <fullName evidence="2">Phage major tail 2 family protein</fullName>
    </submittedName>
</protein>
<organism evidence="2 3">
    <name type="scientific">Pandoraea pneumonica</name>
    <dbReference type="NCBI Taxonomy" id="2508299"/>
    <lineage>
        <taxon>Bacteria</taxon>
        <taxon>Pseudomonadati</taxon>
        <taxon>Pseudomonadota</taxon>
        <taxon>Betaproteobacteria</taxon>
        <taxon>Burkholderiales</taxon>
        <taxon>Burkholderiaceae</taxon>
        <taxon>Pandoraea</taxon>
    </lineage>
</organism>
<dbReference type="InterPro" id="IPR032494">
    <property type="entry name" value="Phage_TTP_N"/>
</dbReference>
<evidence type="ECO:0000313" key="3">
    <source>
        <dbReference type="Proteomes" id="UP000366945"/>
    </source>
</evidence>
<dbReference type="Gene3D" id="4.10.410.40">
    <property type="match status" value="1"/>
</dbReference>
<dbReference type="AlphaFoldDB" id="A0A5E4WWV5"/>
<dbReference type="EMBL" id="CABPSK010000003">
    <property type="protein sequence ID" value="VVE28200.1"/>
    <property type="molecule type" value="Genomic_DNA"/>
</dbReference>
<reference evidence="2 3" key="1">
    <citation type="submission" date="2019-08" db="EMBL/GenBank/DDBJ databases">
        <authorList>
            <person name="Peeters C."/>
        </authorList>
    </citation>
    <scope>NUCLEOTIDE SEQUENCE [LARGE SCALE GENOMIC DNA]</scope>
    <source>
        <strain evidence="2 3">LMG 31114</strain>
    </source>
</reference>